<gene>
    <name evidence="1" type="ORF">OLEA9_A095730</name>
</gene>
<reference evidence="1 2" key="1">
    <citation type="submission" date="2019-12" db="EMBL/GenBank/DDBJ databases">
        <authorList>
            <person name="Alioto T."/>
            <person name="Alioto T."/>
            <person name="Gomez Garrido J."/>
        </authorList>
    </citation>
    <scope>NUCLEOTIDE SEQUENCE [LARGE SCALE GENOMIC DNA]</scope>
</reference>
<keyword evidence="2" id="KW-1185">Reference proteome</keyword>
<dbReference type="PANTHER" id="PTHR14659">
    <property type="entry name" value="ALPHA- AND GAMMA-ADAPTIN-BINDING PROTEIN P34"/>
    <property type="match status" value="1"/>
</dbReference>
<protein>
    <submittedName>
        <fullName evidence="1">Uncharacterized protein</fullName>
    </submittedName>
</protein>
<dbReference type="OrthoDB" id="1740012at2759"/>
<sequence length="108" mass="12592">MTINQKHIEYEVLSAEPWDNDWGTICRICRRRALSFTPEAHEADRISEPDEGKAYDFEDLEMFMCEIGNMRSSLRLMADFQRREIAVELDMKMAAMFGDSSRGEEGFD</sequence>
<dbReference type="AlphaFoldDB" id="A0A8S0U6Q7"/>
<accession>A0A8S0U6Q7</accession>
<proteinExistence type="predicted"/>
<organism evidence="1 2">
    <name type="scientific">Olea europaea subsp. europaea</name>
    <dbReference type="NCBI Taxonomy" id="158383"/>
    <lineage>
        <taxon>Eukaryota</taxon>
        <taxon>Viridiplantae</taxon>
        <taxon>Streptophyta</taxon>
        <taxon>Embryophyta</taxon>
        <taxon>Tracheophyta</taxon>
        <taxon>Spermatophyta</taxon>
        <taxon>Magnoliopsida</taxon>
        <taxon>eudicotyledons</taxon>
        <taxon>Gunneridae</taxon>
        <taxon>Pentapetalae</taxon>
        <taxon>asterids</taxon>
        <taxon>lamiids</taxon>
        <taxon>Lamiales</taxon>
        <taxon>Oleaceae</taxon>
        <taxon>Oleeae</taxon>
        <taxon>Olea</taxon>
    </lineage>
</organism>
<comment type="caution">
    <text evidence="1">The sequence shown here is derived from an EMBL/GenBank/DDBJ whole genome shotgun (WGS) entry which is preliminary data.</text>
</comment>
<dbReference type="Gramene" id="OE9A095730T1">
    <property type="protein sequence ID" value="OE9A095730C1"/>
    <property type="gene ID" value="OE9A095730"/>
</dbReference>
<dbReference type="EMBL" id="CACTIH010007393">
    <property type="protein sequence ID" value="CAA3012197.1"/>
    <property type="molecule type" value="Genomic_DNA"/>
</dbReference>
<dbReference type="Proteomes" id="UP000594638">
    <property type="component" value="Unassembled WGS sequence"/>
</dbReference>
<dbReference type="PANTHER" id="PTHR14659:SF1">
    <property type="entry name" value="ALPHA- AND GAMMA-ADAPTIN-BINDING PROTEIN P34"/>
    <property type="match status" value="1"/>
</dbReference>
<name>A0A8S0U6Q7_OLEEU</name>
<evidence type="ECO:0000313" key="2">
    <source>
        <dbReference type="Proteomes" id="UP000594638"/>
    </source>
</evidence>
<dbReference type="InterPro" id="IPR019341">
    <property type="entry name" value="Alpha/Gamma-adaptin-bd_p34"/>
</dbReference>
<evidence type="ECO:0000313" key="1">
    <source>
        <dbReference type="EMBL" id="CAA3012197.1"/>
    </source>
</evidence>